<evidence type="ECO:0000256" key="6">
    <source>
        <dbReference type="ARBA" id="ARBA00023136"/>
    </source>
</evidence>
<evidence type="ECO:0000256" key="5">
    <source>
        <dbReference type="ARBA" id="ARBA00022989"/>
    </source>
</evidence>
<name>A0A7W8E182_9BACT</name>
<keyword evidence="6 8" id="KW-0472">Membrane</keyword>
<dbReference type="PANTHER" id="PTHR32234:SF3">
    <property type="entry name" value="SUPPRESSION OF COPPER SENSITIVITY PROTEIN"/>
    <property type="match status" value="1"/>
</dbReference>
<organism evidence="11 12">
    <name type="scientific">Granulicella aggregans</name>
    <dbReference type="NCBI Taxonomy" id="474949"/>
    <lineage>
        <taxon>Bacteria</taxon>
        <taxon>Pseudomonadati</taxon>
        <taxon>Acidobacteriota</taxon>
        <taxon>Terriglobia</taxon>
        <taxon>Terriglobales</taxon>
        <taxon>Acidobacteriaceae</taxon>
        <taxon>Granulicella</taxon>
    </lineage>
</organism>
<keyword evidence="9" id="KW-0732">Signal</keyword>
<evidence type="ECO:0000256" key="7">
    <source>
        <dbReference type="ARBA" id="ARBA00023284"/>
    </source>
</evidence>
<dbReference type="GO" id="GO:0047134">
    <property type="term" value="F:protein-disulfide reductase [NAD(P)H] activity"/>
    <property type="evidence" value="ECO:0007669"/>
    <property type="project" value="UniProtKB-EC"/>
</dbReference>
<comment type="caution">
    <text evidence="11">The sequence shown here is derived from an EMBL/GenBank/DDBJ whole genome shotgun (WGS) entry which is preliminary data.</text>
</comment>
<comment type="subcellular location">
    <subcellularLocation>
        <location evidence="1">Cell membrane</location>
        <topology evidence="1">Multi-pass membrane protein</topology>
    </subcellularLocation>
</comment>
<dbReference type="Pfam" id="PF13899">
    <property type="entry name" value="Thioredoxin_7"/>
    <property type="match status" value="1"/>
</dbReference>
<feature type="transmembrane region" description="Helical" evidence="8">
    <location>
        <begin position="385"/>
        <end position="408"/>
    </location>
</feature>
<dbReference type="InterPro" id="IPR017937">
    <property type="entry name" value="Thioredoxin_CS"/>
</dbReference>
<dbReference type="InterPro" id="IPR013766">
    <property type="entry name" value="Thioredoxin_domain"/>
</dbReference>
<dbReference type="InterPro" id="IPR003834">
    <property type="entry name" value="Cyt_c_assmbl_TM_dom"/>
</dbReference>
<evidence type="ECO:0000256" key="9">
    <source>
        <dbReference type="SAM" id="SignalP"/>
    </source>
</evidence>
<evidence type="ECO:0000313" key="11">
    <source>
        <dbReference type="EMBL" id="MBB5055533.1"/>
    </source>
</evidence>
<dbReference type="Gene3D" id="3.40.30.10">
    <property type="entry name" value="Glutaredoxin"/>
    <property type="match status" value="1"/>
</dbReference>
<dbReference type="InterPro" id="IPR035671">
    <property type="entry name" value="DsbD_gamma"/>
</dbReference>
<keyword evidence="12" id="KW-1185">Reference proteome</keyword>
<proteinExistence type="predicted"/>
<dbReference type="EMBL" id="JACHIP010000001">
    <property type="protein sequence ID" value="MBB5055533.1"/>
    <property type="molecule type" value="Genomic_DNA"/>
</dbReference>
<dbReference type="GO" id="GO:0005886">
    <property type="term" value="C:plasma membrane"/>
    <property type="evidence" value="ECO:0007669"/>
    <property type="project" value="UniProtKB-SubCell"/>
</dbReference>
<dbReference type="PROSITE" id="PS51352">
    <property type="entry name" value="THIOREDOXIN_2"/>
    <property type="match status" value="1"/>
</dbReference>
<feature type="domain" description="Thioredoxin" evidence="10">
    <location>
        <begin position="568"/>
        <end position="703"/>
    </location>
</feature>
<feature type="transmembrane region" description="Helical" evidence="8">
    <location>
        <begin position="561"/>
        <end position="580"/>
    </location>
</feature>
<feature type="transmembrane region" description="Helical" evidence="8">
    <location>
        <begin position="460"/>
        <end position="482"/>
    </location>
</feature>
<dbReference type="Pfam" id="PF11412">
    <property type="entry name" value="DsbD_N"/>
    <property type="match status" value="1"/>
</dbReference>
<evidence type="ECO:0000256" key="1">
    <source>
        <dbReference type="ARBA" id="ARBA00004651"/>
    </source>
</evidence>
<feature type="transmembrane region" description="Helical" evidence="8">
    <location>
        <begin position="429"/>
        <end position="454"/>
    </location>
</feature>
<sequence length="703" mass="74299">MKIRRYLSILFVAMCAIAVSAQAQLTAIGDGGPGPVKAQHLTAELVTLGQTIAPGSTLQAGLVLTMEQHWHVYWLNPGDAGEPPHIKWTLPAGLTVGPLMFPAPSRLPLGPLMNYGYEDTVAYPFTFTASPKMKQGPVHVDALTDWIVCAQVCIPGKAHLGLSLTVGPAGAPIAPAGALGEALSLLPKPLPADAQVTVTGGKKQLAITLKSSSITNLHLDDVEFYPIDEEQVANAADQVVTATPDGFQMRVVRADEKEKLPKELHGLLKMSDTESYEFTAAVVPGVVEAAPVKQAAASGVTTLGAIGLAFIGGIILNLMPCVFPVLFLKGLALVQSSGEERKALRSHGLVYTLGILVSFWAIVGVLLILRAGGSQAGWGFQLQSPAFIVVLASFIFFFALSLAGMFDIGLSLTSVGGELAQKQGYTGSFFTGVLATVVATPCTAPLMGAAIGFALVQPAWITFAIFTALALGLATPYLLLSFQPAWTKILPRPGAWMEVLKQLTAVPLFATAIWLAYVYGSLNSGGAASPSEGVYKLSLLLGCFLVLAVAGWVLGKWPAKWGSFAAAVALIALALAVPLYQPKDTNLVWAPYSQGALDAARKDGKPVFIDFTAAWCLSCQVNEKLVLHAADVQKQLSDRNVVLLRADWTKYDPEITKELASLGRSGVPTYVIYPSAKDAAPDVLPELLEKGLVLDAIKRDAAK</sequence>
<dbReference type="SUPFAM" id="SSF52833">
    <property type="entry name" value="Thioredoxin-like"/>
    <property type="match status" value="1"/>
</dbReference>
<evidence type="ECO:0000256" key="4">
    <source>
        <dbReference type="ARBA" id="ARBA00022748"/>
    </source>
</evidence>
<reference evidence="11 12" key="1">
    <citation type="submission" date="2020-08" db="EMBL/GenBank/DDBJ databases">
        <title>Genomic Encyclopedia of Type Strains, Phase IV (KMG-V): Genome sequencing to study the core and pangenomes of soil and plant-associated prokaryotes.</title>
        <authorList>
            <person name="Whitman W."/>
        </authorList>
    </citation>
    <scope>NUCLEOTIDE SEQUENCE [LARGE SCALE GENOMIC DNA]</scope>
    <source>
        <strain evidence="11 12">M8UP14</strain>
    </source>
</reference>
<dbReference type="PANTHER" id="PTHR32234">
    <property type="entry name" value="THIOL:DISULFIDE INTERCHANGE PROTEIN DSBD"/>
    <property type="match status" value="1"/>
</dbReference>
<dbReference type="InterPro" id="IPR028250">
    <property type="entry name" value="DsbDN"/>
</dbReference>
<keyword evidence="11" id="KW-0560">Oxidoreductase</keyword>
<feature type="signal peptide" evidence="9">
    <location>
        <begin position="1"/>
        <end position="23"/>
    </location>
</feature>
<dbReference type="AlphaFoldDB" id="A0A7W8E182"/>
<accession>A0A7W8E182</accession>
<dbReference type="EC" id="1.8.1.8" evidence="11"/>
<feature type="transmembrane region" description="Helical" evidence="8">
    <location>
        <begin position="349"/>
        <end position="373"/>
    </location>
</feature>
<dbReference type="RefSeq" id="WP_184213279.1">
    <property type="nucleotide sequence ID" value="NZ_JACHIP010000001.1"/>
</dbReference>
<protein>
    <submittedName>
        <fullName evidence="11">Thiol:disulfide interchange protein DsbD</fullName>
        <ecNumber evidence="11">1.8.1.8</ecNumber>
    </submittedName>
</protein>
<gene>
    <name evidence="11" type="ORF">HDF16_000202</name>
</gene>
<feature type="transmembrane region" description="Helical" evidence="8">
    <location>
        <begin position="534"/>
        <end position="554"/>
    </location>
</feature>
<feature type="transmembrane region" description="Helical" evidence="8">
    <location>
        <begin position="303"/>
        <end position="328"/>
    </location>
</feature>
<dbReference type="GO" id="GO:0045454">
    <property type="term" value="P:cell redox homeostasis"/>
    <property type="evidence" value="ECO:0007669"/>
    <property type="project" value="TreeGrafter"/>
</dbReference>
<evidence type="ECO:0000256" key="3">
    <source>
        <dbReference type="ARBA" id="ARBA00022692"/>
    </source>
</evidence>
<evidence type="ECO:0000256" key="8">
    <source>
        <dbReference type="SAM" id="Phobius"/>
    </source>
</evidence>
<keyword evidence="4" id="KW-0201">Cytochrome c-type biogenesis</keyword>
<dbReference type="GO" id="GO:0017004">
    <property type="term" value="P:cytochrome complex assembly"/>
    <property type="evidence" value="ECO:0007669"/>
    <property type="project" value="UniProtKB-KW"/>
</dbReference>
<keyword evidence="5 8" id="KW-1133">Transmembrane helix</keyword>
<keyword evidence="2" id="KW-1003">Cell membrane</keyword>
<feature type="chain" id="PRO_5030742022" evidence="9">
    <location>
        <begin position="24"/>
        <end position="703"/>
    </location>
</feature>
<keyword evidence="7" id="KW-0676">Redox-active center</keyword>
<dbReference type="CDD" id="cd02953">
    <property type="entry name" value="DsbDgamma"/>
    <property type="match status" value="1"/>
</dbReference>
<dbReference type="PROSITE" id="PS00194">
    <property type="entry name" value="THIOREDOXIN_1"/>
    <property type="match status" value="1"/>
</dbReference>
<dbReference type="Pfam" id="PF02683">
    <property type="entry name" value="DsbD_TM"/>
    <property type="match status" value="1"/>
</dbReference>
<dbReference type="Proteomes" id="UP000540989">
    <property type="component" value="Unassembled WGS sequence"/>
</dbReference>
<evidence type="ECO:0000259" key="10">
    <source>
        <dbReference type="PROSITE" id="PS51352"/>
    </source>
</evidence>
<dbReference type="InterPro" id="IPR036249">
    <property type="entry name" value="Thioredoxin-like_sf"/>
</dbReference>
<keyword evidence="3 8" id="KW-0812">Transmembrane</keyword>
<evidence type="ECO:0000313" key="12">
    <source>
        <dbReference type="Proteomes" id="UP000540989"/>
    </source>
</evidence>
<feature type="transmembrane region" description="Helical" evidence="8">
    <location>
        <begin position="503"/>
        <end position="522"/>
    </location>
</feature>
<evidence type="ECO:0000256" key="2">
    <source>
        <dbReference type="ARBA" id="ARBA00022475"/>
    </source>
</evidence>